<dbReference type="RefSeq" id="WP_230863092.1">
    <property type="nucleotide sequence ID" value="NZ_CABVGP010000003.1"/>
</dbReference>
<keyword evidence="2" id="KW-1185">Reference proteome</keyword>
<dbReference type="EMBL" id="CABVGP010000003">
    <property type="protein sequence ID" value="VVJ24496.1"/>
    <property type="molecule type" value="Genomic_DNA"/>
</dbReference>
<evidence type="ECO:0000313" key="1">
    <source>
        <dbReference type="EMBL" id="VVJ24496.1"/>
    </source>
</evidence>
<protein>
    <submittedName>
        <fullName evidence="1">Uncharacterized protein</fullName>
    </submittedName>
</protein>
<dbReference type="Proteomes" id="UP000399805">
    <property type="component" value="Unassembled WGS sequence"/>
</dbReference>
<name>A0A6I8M6J9_9PSEU</name>
<evidence type="ECO:0000313" key="2">
    <source>
        <dbReference type="Proteomes" id="UP000399805"/>
    </source>
</evidence>
<proteinExistence type="predicted"/>
<gene>
    <name evidence="1" type="ORF">AA23TX_09364</name>
</gene>
<organism evidence="1 2">
    <name type="scientific">Amycolatopsis camponoti</name>
    <dbReference type="NCBI Taxonomy" id="2606593"/>
    <lineage>
        <taxon>Bacteria</taxon>
        <taxon>Bacillati</taxon>
        <taxon>Actinomycetota</taxon>
        <taxon>Actinomycetes</taxon>
        <taxon>Pseudonocardiales</taxon>
        <taxon>Pseudonocardiaceae</taxon>
        <taxon>Amycolatopsis</taxon>
    </lineage>
</organism>
<sequence>MDWYRGQSRFTDPGAQSSWLDGVPRDLAELRRAASRHHGIPARARVGFAGYLVPGWSSTYPATGS</sequence>
<accession>A0A6I8M6J9</accession>
<dbReference type="AlphaFoldDB" id="A0A6I8M6J9"/>
<reference evidence="1 2" key="1">
    <citation type="submission" date="2019-09" db="EMBL/GenBank/DDBJ databases">
        <authorList>
            <person name="Leyn A S."/>
        </authorList>
    </citation>
    <scope>NUCLEOTIDE SEQUENCE [LARGE SCALE GENOMIC DNA]</scope>
    <source>
        <strain evidence="1">AA231_1</strain>
    </source>
</reference>